<dbReference type="KEGG" id="ote:Oter_0240"/>
<reference evidence="1 2" key="1">
    <citation type="journal article" date="2011" name="J. Bacteriol.">
        <title>Genome sequence of the verrucomicrobium Opitutus terrae PB90-1, an abundant inhabitant of rice paddy soil ecosystems.</title>
        <authorList>
            <person name="van Passel M.W."/>
            <person name="Kant R."/>
            <person name="Palva A."/>
            <person name="Copeland A."/>
            <person name="Lucas S."/>
            <person name="Lapidus A."/>
            <person name="Glavina del Rio T."/>
            <person name="Pitluck S."/>
            <person name="Goltsman E."/>
            <person name="Clum A."/>
            <person name="Sun H."/>
            <person name="Schmutz J."/>
            <person name="Larimer F.W."/>
            <person name="Land M.L."/>
            <person name="Hauser L."/>
            <person name="Kyrpides N."/>
            <person name="Mikhailova N."/>
            <person name="Richardson P.P."/>
            <person name="Janssen P.H."/>
            <person name="de Vos W.M."/>
            <person name="Smidt H."/>
        </authorList>
    </citation>
    <scope>NUCLEOTIDE SEQUENCE [LARGE SCALE GENOMIC DNA]</scope>
    <source>
        <strain evidence="2">DSM 11246 / JCM 15787 / PB90-1</strain>
    </source>
</reference>
<dbReference type="EMBL" id="CP001032">
    <property type="protein sequence ID" value="ACB73531.1"/>
    <property type="molecule type" value="Genomic_DNA"/>
</dbReference>
<evidence type="ECO:0000313" key="2">
    <source>
        <dbReference type="Proteomes" id="UP000007013"/>
    </source>
</evidence>
<gene>
    <name evidence="1" type="ordered locus">Oter_0240</name>
</gene>
<keyword evidence="2" id="KW-1185">Reference proteome</keyword>
<dbReference type="Proteomes" id="UP000007013">
    <property type="component" value="Chromosome"/>
</dbReference>
<dbReference type="STRING" id="452637.Oter_0240"/>
<protein>
    <submittedName>
        <fullName evidence="1">Uncharacterized protein</fullName>
    </submittedName>
</protein>
<dbReference type="HOGENOM" id="CLU_1160159_0_0_0"/>
<dbReference type="eggNOG" id="ENOG5030PIP">
    <property type="taxonomic scope" value="Bacteria"/>
</dbReference>
<organism evidence="1 2">
    <name type="scientific">Opitutus terrae (strain DSM 11246 / JCM 15787 / PB90-1)</name>
    <dbReference type="NCBI Taxonomy" id="452637"/>
    <lineage>
        <taxon>Bacteria</taxon>
        <taxon>Pseudomonadati</taxon>
        <taxon>Verrucomicrobiota</taxon>
        <taxon>Opitutia</taxon>
        <taxon>Opitutales</taxon>
        <taxon>Opitutaceae</taxon>
        <taxon>Opitutus</taxon>
    </lineage>
</organism>
<accession>B1ZPC6</accession>
<dbReference type="AlphaFoldDB" id="B1ZPC6"/>
<proteinExistence type="predicted"/>
<evidence type="ECO:0000313" key="1">
    <source>
        <dbReference type="EMBL" id="ACB73531.1"/>
    </source>
</evidence>
<name>B1ZPC6_OPITP</name>
<sequence>MRLPRADWSRWLLAVGLALAIVAGGLTLYRAPEPRIESGRAERAPAVTVAPESDPLATEEAMLRDPTPLFLPTRWNASENALPAAARPQPGSAFQDFAPAWKFTESELRLHLPPAVAAPTRLADAITADRAEQPLIGLGRSDREVAPLPARGAFIRVSSAADGQVVLARSVDARPPGEPVWQPLEFLAAVDRAGLIRPAVLIESSRVLAVDGFFQEYLSQGFHLGERLPPGFYRVSIGP</sequence>